<reference evidence="1" key="1">
    <citation type="thesis" date="2020" institute="ProQuest LLC" country="789 East Eisenhower Parkway, Ann Arbor, MI, USA">
        <title>Comparative Genomics and Chromosome Evolution.</title>
        <authorList>
            <person name="Mudd A.B."/>
        </authorList>
    </citation>
    <scope>NUCLEOTIDE SEQUENCE</scope>
    <source>
        <strain evidence="1">237g6f4</strain>
        <tissue evidence="1">Blood</tissue>
    </source>
</reference>
<accession>A0AAV7BR27</accession>
<keyword evidence="2" id="KW-1185">Reference proteome</keyword>
<sequence length="185" mass="21718">MSHISAYHLFIYDSFSFRIQFLLIFINFKGRLITEHKSYSIVHMVYTANPYVSLYRVDRTAACLELPTRSSLEVCLSMTVFSSWILITWDLSCENKSFFTCRWLNTQHVILHLVGLEISSKIFKVLTKQQTMPSYLCARFYKYSYPMKCWDHSSPVTHVGSAQVVYKHFNDRCSALFKQELQSGY</sequence>
<name>A0AAV7BR27_ENGPU</name>
<evidence type="ECO:0000313" key="2">
    <source>
        <dbReference type="Proteomes" id="UP000824782"/>
    </source>
</evidence>
<comment type="caution">
    <text evidence="1">The sequence shown here is derived from an EMBL/GenBank/DDBJ whole genome shotgun (WGS) entry which is preliminary data.</text>
</comment>
<evidence type="ECO:0000313" key="1">
    <source>
        <dbReference type="EMBL" id="KAG8574786.1"/>
    </source>
</evidence>
<proteinExistence type="predicted"/>
<dbReference type="EMBL" id="WNYA01000004">
    <property type="protein sequence ID" value="KAG8574786.1"/>
    <property type="molecule type" value="Genomic_DNA"/>
</dbReference>
<dbReference type="AlphaFoldDB" id="A0AAV7BR27"/>
<organism evidence="1 2">
    <name type="scientific">Engystomops pustulosus</name>
    <name type="common">Tungara frog</name>
    <name type="synonym">Physalaemus pustulosus</name>
    <dbReference type="NCBI Taxonomy" id="76066"/>
    <lineage>
        <taxon>Eukaryota</taxon>
        <taxon>Metazoa</taxon>
        <taxon>Chordata</taxon>
        <taxon>Craniata</taxon>
        <taxon>Vertebrata</taxon>
        <taxon>Euteleostomi</taxon>
        <taxon>Amphibia</taxon>
        <taxon>Batrachia</taxon>
        <taxon>Anura</taxon>
        <taxon>Neobatrachia</taxon>
        <taxon>Hyloidea</taxon>
        <taxon>Leptodactylidae</taxon>
        <taxon>Leiuperinae</taxon>
        <taxon>Engystomops</taxon>
    </lineage>
</organism>
<gene>
    <name evidence="1" type="ORF">GDO81_009334</name>
</gene>
<dbReference type="Proteomes" id="UP000824782">
    <property type="component" value="Unassembled WGS sequence"/>
</dbReference>
<protein>
    <submittedName>
        <fullName evidence="1">Uncharacterized protein</fullName>
    </submittedName>
</protein>